<dbReference type="EMBL" id="MIGC01001696">
    <property type="protein sequence ID" value="PHJ22400.1"/>
    <property type="molecule type" value="Genomic_DNA"/>
</dbReference>
<protein>
    <submittedName>
        <fullName evidence="2">Uncharacterized protein</fullName>
    </submittedName>
</protein>
<dbReference type="OrthoDB" id="329761at2759"/>
<dbReference type="VEuPathDB" id="ToxoDB:CSUI_003755"/>
<feature type="compositionally biased region" description="Polar residues" evidence="1">
    <location>
        <begin position="104"/>
        <end position="118"/>
    </location>
</feature>
<dbReference type="GeneID" id="94427161"/>
<name>A0A2C6KPI1_9APIC</name>
<feature type="compositionally biased region" description="Basic and acidic residues" evidence="1">
    <location>
        <begin position="128"/>
        <end position="138"/>
    </location>
</feature>
<comment type="caution">
    <text evidence="2">The sequence shown here is derived from an EMBL/GenBank/DDBJ whole genome shotgun (WGS) entry which is preliminary data.</text>
</comment>
<evidence type="ECO:0000313" key="3">
    <source>
        <dbReference type="Proteomes" id="UP000221165"/>
    </source>
</evidence>
<reference evidence="2 3" key="1">
    <citation type="journal article" date="2017" name="Int. J. Parasitol.">
        <title>The genome of the protozoan parasite Cystoisospora suis and a reverse vaccinology approach to identify vaccine candidates.</title>
        <authorList>
            <person name="Palmieri N."/>
            <person name="Shrestha A."/>
            <person name="Ruttkowski B."/>
            <person name="Beck T."/>
            <person name="Vogl C."/>
            <person name="Tomley F."/>
            <person name="Blake D.P."/>
            <person name="Joachim A."/>
        </authorList>
    </citation>
    <scope>NUCLEOTIDE SEQUENCE [LARGE SCALE GENOMIC DNA]</scope>
    <source>
        <strain evidence="2 3">Wien I</strain>
    </source>
</reference>
<accession>A0A2C6KPI1</accession>
<proteinExistence type="predicted"/>
<dbReference type="AlphaFoldDB" id="A0A2C6KPI1"/>
<organism evidence="2 3">
    <name type="scientific">Cystoisospora suis</name>
    <dbReference type="NCBI Taxonomy" id="483139"/>
    <lineage>
        <taxon>Eukaryota</taxon>
        <taxon>Sar</taxon>
        <taxon>Alveolata</taxon>
        <taxon>Apicomplexa</taxon>
        <taxon>Conoidasida</taxon>
        <taxon>Coccidia</taxon>
        <taxon>Eucoccidiorida</taxon>
        <taxon>Eimeriorina</taxon>
        <taxon>Sarcocystidae</taxon>
        <taxon>Cystoisospora</taxon>
    </lineage>
</organism>
<keyword evidence="3" id="KW-1185">Reference proteome</keyword>
<feature type="region of interest" description="Disordered" evidence="1">
    <location>
        <begin position="161"/>
        <end position="238"/>
    </location>
</feature>
<feature type="compositionally biased region" description="Basic and acidic residues" evidence="1">
    <location>
        <begin position="77"/>
        <end position="100"/>
    </location>
</feature>
<dbReference type="RefSeq" id="XP_067924077.1">
    <property type="nucleotide sequence ID" value="XM_068063950.1"/>
</dbReference>
<gene>
    <name evidence="2" type="ORF">CSUI_003755</name>
</gene>
<dbReference type="Proteomes" id="UP000221165">
    <property type="component" value="Unassembled WGS sequence"/>
</dbReference>
<evidence type="ECO:0000313" key="2">
    <source>
        <dbReference type="EMBL" id="PHJ22400.1"/>
    </source>
</evidence>
<evidence type="ECO:0000256" key="1">
    <source>
        <dbReference type="SAM" id="MobiDB-lite"/>
    </source>
</evidence>
<feature type="region of interest" description="Disordered" evidence="1">
    <location>
        <begin position="77"/>
        <end position="138"/>
    </location>
</feature>
<sequence>MRFAPRVHAHASLVKTAQVMGECWKKKVSVEHFLSQIDEQTFRENPSIQDLHAVYRTLSKEKVMKFAVDPQIWRDPKFTWKDTPEENKRLDDRNLERENKGAPSVSSEHPPQPSTTHLHNTHQRRERGKSSVKDSEKDGEVYMDLPDLLWFRTLHTDAVRSVCLPPPSSPTHTTGPRRLRSGSRGSSGFVRDKSSAPDEDDIKQTVASTHIISGVRTPQKKDIPQEQLPSSFSLSSCSSRKTRSQSCLLALGEAEDAENSSCSSSSSSSRMQTPSIATVQVGLDCKPRETSMLSSRMSDTTSEIGRRKRSLQHKAACQLLKTALEKDEKLATYYRIRHRFFDPLFRRKRLSFLDRFTRERIKADKERQIGTRLYVKHPDQKPLWPDNKGLVTRTWPSPFH</sequence>